<keyword evidence="11" id="KW-0808">Transferase</keyword>
<feature type="transmembrane region" description="Helical" evidence="9">
    <location>
        <begin position="100"/>
        <end position="117"/>
    </location>
</feature>
<proteinExistence type="predicted"/>
<dbReference type="PANTHER" id="PTHR33989">
    <property type="match status" value="1"/>
</dbReference>
<evidence type="ECO:0000313" key="11">
    <source>
        <dbReference type="EMBL" id="MBO8435190.1"/>
    </source>
</evidence>
<dbReference type="Pfam" id="PF02378">
    <property type="entry name" value="PTS_EIIC"/>
    <property type="match status" value="1"/>
</dbReference>
<dbReference type="NCBIfam" id="TIGR00359">
    <property type="entry name" value="cello_pts_IIC"/>
    <property type="match status" value="1"/>
</dbReference>
<sequence>MNLFEKFEEPIMVLGEKLNNNKILRILRDAFMLAFPLTIFGSIMLVISNLPYLDKILSPEGLAMLQGMLGPASTATMSIATVFVTLGIGYYLSKDEGVDGLFGAAISFSSFLLLTPYEVPVDETGLMVSNVISIDRLGAKSMFVGILGSFFAAWLYAKIVKKNWVIKMPPSVPPAVSKSFVALIPAVLTLSVFLILRIIFSFTPWGNIHDFIYEIIQTPLIGLGKGVVPTIIAIFVIQVLWFFGLHGQIIINSVMEPIWGTLTLENLEAFKAGLDVPNVVTKQFIEIFTVSLGGTGMTLIVLIIVLTLMKSKQLKEVGKLALPAGIFNVNEPAIFGFPIVLNPAIVIPWILAPMVSTLVAYIAMSTGIVPKTTGVTVPWTTPVFISGMLATNSIRGGILQLVQMLVVGTIWFPFLKVWDKKNIQDEKEFESENL</sequence>
<dbReference type="GO" id="GO:0005886">
    <property type="term" value="C:plasma membrane"/>
    <property type="evidence" value="ECO:0007669"/>
    <property type="project" value="UniProtKB-SubCell"/>
</dbReference>
<evidence type="ECO:0000256" key="7">
    <source>
        <dbReference type="ARBA" id="ARBA00023136"/>
    </source>
</evidence>
<dbReference type="PROSITE" id="PS51105">
    <property type="entry name" value="PTS_EIIC_TYPE_3"/>
    <property type="match status" value="1"/>
</dbReference>
<accession>A0A9D9DZQ7</accession>
<protein>
    <recommendedName>
        <fullName evidence="8">Permease IIC component</fullName>
    </recommendedName>
</protein>
<dbReference type="GO" id="GO:1901264">
    <property type="term" value="P:carbohydrate derivative transport"/>
    <property type="evidence" value="ECO:0007669"/>
    <property type="project" value="TreeGrafter"/>
</dbReference>
<dbReference type="InterPro" id="IPR004501">
    <property type="entry name" value="PTS_EIIC_3"/>
</dbReference>
<dbReference type="InterPro" id="IPR051088">
    <property type="entry name" value="PTS_Sugar-EIIC/EIIB"/>
</dbReference>
<reference evidence="11" key="2">
    <citation type="journal article" date="2021" name="PeerJ">
        <title>Extensive microbial diversity within the chicken gut microbiome revealed by metagenomics and culture.</title>
        <authorList>
            <person name="Gilroy R."/>
            <person name="Ravi A."/>
            <person name="Getino M."/>
            <person name="Pursley I."/>
            <person name="Horton D.L."/>
            <person name="Alikhan N.F."/>
            <person name="Baker D."/>
            <person name="Gharbi K."/>
            <person name="Hall N."/>
            <person name="Watson M."/>
            <person name="Adriaenssens E.M."/>
            <person name="Foster-Nyarko E."/>
            <person name="Jarju S."/>
            <person name="Secka A."/>
            <person name="Antonio M."/>
            <person name="Oren A."/>
            <person name="Chaudhuri R.R."/>
            <person name="La Ragione R."/>
            <person name="Hildebrand F."/>
            <person name="Pallen M.J."/>
        </authorList>
    </citation>
    <scope>NUCLEOTIDE SEQUENCE</scope>
    <source>
        <strain evidence="11">F6-4510</strain>
    </source>
</reference>
<feature type="transmembrane region" description="Helical" evidence="9">
    <location>
        <begin position="137"/>
        <end position="159"/>
    </location>
</feature>
<keyword evidence="5 9" id="KW-0812">Transmembrane</keyword>
<feature type="transmembrane region" description="Helical" evidence="9">
    <location>
        <begin position="72"/>
        <end position="93"/>
    </location>
</feature>
<evidence type="ECO:0000259" key="10">
    <source>
        <dbReference type="PROSITE" id="PS51105"/>
    </source>
</evidence>
<dbReference type="Proteomes" id="UP000823611">
    <property type="component" value="Unassembled WGS sequence"/>
</dbReference>
<comment type="function">
    <text evidence="8">The phosphoenolpyruvate-dependent sugar phosphotransferase system (PTS), a major carbohydrate active -transport system, catalyzes the phosphorylation of incoming sugar substrates concomitant with their translocation across the cell membrane.</text>
</comment>
<feature type="transmembrane region" description="Helical" evidence="9">
    <location>
        <begin position="180"/>
        <end position="200"/>
    </location>
</feature>
<dbReference type="InterPro" id="IPR003352">
    <property type="entry name" value="PTS_EIIC"/>
</dbReference>
<evidence type="ECO:0000256" key="9">
    <source>
        <dbReference type="SAM" id="Phobius"/>
    </source>
</evidence>
<feature type="transmembrane region" description="Helical" evidence="9">
    <location>
        <begin position="400"/>
        <end position="418"/>
    </location>
</feature>
<gene>
    <name evidence="11" type="primary">celB</name>
    <name evidence="11" type="ORF">IAC55_07725</name>
</gene>
<keyword evidence="7 8" id="KW-0472">Membrane</keyword>
<comment type="caution">
    <text evidence="11">The sequence shown here is derived from an EMBL/GenBank/DDBJ whole genome shotgun (WGS) entry which is preliminary data.</text>
</comment>
<feature type="transmembrane region" description="Helical" evidence="9">
    <location>
        <begin position="220"/>
        <end position="242"/>
    </location>
</feature>
<dbReference type="GO" id="GO:0008982">
    <property type="term" value="F:protein-N(PI)-phosphohistidine-sugar phosphotransferase activity"/>
    <property type="evidence" value="ECO:0007669"/>
    <property type="project" value="UniProtKB-UniRule"/>
</dbReference>
<evidence type="ECO:0000256" key="6">
    <source>
        <dbReference type="ARBA" id="ARBA00022989"/>
    </source>
</evidence>
<comment type="subcellular location">
    <subcellularLocation>
        <location evidence="1">Cell membrane</location>
        <topology evidence="1">Multi-pass membrane protein</topology>
    </subcellularLocation>
</comment>
<evidence type="ECO:0000256" key="4">
    <source>
        <dbReference type="ARBA" id="ARBA00022597"/>
    </source>
</evidence>
<keyword evidence="6 9" id="KW-1133">Transmembrane helix</keyword>
<keyword evidence="3 8" id="KW-1003">Cell membrane</keyword>
<dbReference type="GO" id="GO:0009401">
    <property type="term" value="P:phosphoenolpyruvate-dependent sugar phosphotransferase system"/>
    <property type="evidence" value="ECO:0007669"/>
    <property type="project" value="InterPro"/>
</dbReference>
<keyword evidence="2 8" id="KW-0813">Transport</keyword>
<evidence type="ECO:0000256" key="2">
    <source>
        <dbReference type="ARBA" id="ARBA00022448"/>
    </source>
</evidence>
<evidence type="ECO:0000256" key="1">
    <source>
        <dbReference type="ARBA" id="ARBA00004651"/>
    </source>
</evidence>
<keyword evidence="4 8" id="KW-0762">Sugar transport</keyword>
<reference evidence="11" key="1">
    <citation type="submission" date="2020-10" db="EMBL/GenBank/DDBJ databases">
        <authorList>
            <person name="Gilroy R."/>
        </authorList>
    </citation>
    <scope>NUCLEOTIDE SEQUENCE</scope>
    <source>
        <strain evidence="11">F6-4510</strain>
    </source>
</reference>
<feature type="domain" description="PTS EIIC type-3" evidence="10">
    <location>
        <begin position="7"/>
        <end position="414"/>
    </location>
</feature>
<dbReference type="PIRSF" id="PIRSF006351">
    <property type="entry name" value="PTS_EIIC-Cellobiose"/>
    <property type="match status" value="1"/>
</dbReference>
<name>A0A9D9DZQ7_9FIRM</name>
<evidence type="ECO:0000256" key="8">
    <source>
        <dbReference type="PIRNR" id="PIRNR006351"/>
    </source>
</evidence>
<dbReference type="EMBL" id="JADIMX010000146">
    <property type="protein sequence ID" value="MBO8435190.1"/>
    <property type="molecule type" value="Genomic_DNA"/>
</dbReference>
<organism evidence="11 12">
    <name type="scientific">Candidatus Fimicola merdigallinarum</name>
    <dbReference type="NCBI Taxonomy" id="2840819"/>
    <lineage>
        <taxon>Bacteria</taxon>
        <taxon>Bacillati</taxon>
        <taxon>Bacillota</taxon>
        <taxon>Clostridia</taxon>
        <taxon>Lachnospirales</taxon>
        <taxon>Lachnospiraceae</taxon>
        <taxon>Lachnospiraceae incertae sedis</taxon>
        <taxon>Candidatus Fimicola</taxon>
    </lineage>
</organism>
<evidence type="ECO:0000256" key="3">
    <source>
        <dbReference type="ARBA" id="ARBA00022475"/>
    </source>
</evidence>
<dbReference type="PANTHER" id="PTHR33989:SF11">
    <property type="entry name" value="LICHENAN PERMEASE IIC COMPONENT"/>
    <property type="match status" value="1"/>
</dbReference>
<evidence type="ECO:0000313" key="12">
    <source>
        <dbReference type="Proteomes" id="UP000823611"/>
    </source>
</evidence>
<feature type="transmembrane region" description="Helical" evidence="9">
    <location>
        <begin position="30"/>
        <end position="52"/>
    </location>
</feature>
<feature type="transmembrane region" description="Helical" evidence="9">
    <location>
        <begin position="287"/>
        <end position="308"/>
    </location>
</feature>
<dbReference type="InterPro" id="IPR004796">
    <property type="entry name" value="PTS_IIC_cello"/>
</dbReference>
<evidence type="ECO:0000256" key="5">
    <source>
        <dbReference type="ARBA" id="ARBA00022692"/>
    </source>
</evidence>
<dbReference type="AlphaFoldDB" id="A0A9D9DZQ7"/>
<dbReference type="NCBIfam" id="TIGR00410">
    <property type="entry name" value="lacE"/>
    <property type="match status" value="1"/>
</dbReference>